<evidence type="ECO:0000256" key="4">
    <source>
        <dbReference type="ARBA" id="ARBA00022737"/>
    </source>
</evidence>
<keyword evidence="4" id="KW-0677">Repeat</keyword>
<evidence type="ECO:0000256" key="5">
    <source>
        <dbReference type="ARBA" id="ARBA00022741"/>
    </source>
</evidence>
<proteinExistence type="inferred from homology"/>
<dbReference type="InterPro" id="IPR015946">
    <property type="entry name" value="KH_dom-like_a/b"/>
</dbReference>
<gene>
    <name evidence="9" type="ORF">LCGC14_0684300</name>
</gene>
<dbReference type="FunFam" id="3.40.50.300:FF:000040">
    <property type="entry name" value="GTPase Der"/>
    <property type="match status" value="1"/>
</dbReference>
<keyword evidence="3" id="KW-0690">Ribosome biogenesis</keyword>
<evidence type="ECO:0000256" key="2">
    <source>
        <dbReference type="ARBA" id="ARBA00020953"/>
    </source>
</evidence>
<evidence type="ECO:0000256" key="7">
    <source>
        <dbReference type="ARBA" id="ARBA00032345"/>
    </source>
</evidence>
<comment type="caution">
    <text evidence="9">The sequence shown here is derived from an EMBL/GenBank/DDBJ whole genome shotgun (WGS) entry which is preliminary data.</text>
</comment>
<dbReference type="InterPro" id="IPR032859">
    <property type="entry name" value="KH_dom-like"/>
</dbReference>
<evidence type="ECO:0000256" key="1">
    <source>
        <dbReference type="ARBA" id="ARBA00008279"/>
    </source>
</evidence>
<dbReference type="Gene3D" id="3.40.50.300">
    <property type="entry name" value="P-loop containing nucleotide triphosphate hydrolases"/>
    <property type="match status" value="2"/>
</dbReference>
<dbReference type="Gene3D" id="3.30.300.20">
    <property type="match status" value="1"/>
</dbReference>
<dbReference type="InterPro" id="IPR005225">
    <property type="entry name" value="Small_GTP-bd"/>
</dbReference>
<evidence type="ECO:0000259" key="8">
    <source>
        <dbReference type="PROSITE" id="PS51712"/>
    </source>
</evidence>
<name>A0A0F9QMF4_9ZZZZ</name>
<dbReference type="PANTHER" id="PTHR43834">
    <property type="entry name" value="GTPASE DER"/>
    <property type="match status" value="1"/>
</dbReference>
<dbReference type="PANTHER" id="PTHR43834:SF6">
    <property type="entry name" value="GTPASE DER"/>
    <property type="match status" value="1"/>
</dbReference>
<organism evidence="9">
    <name type="scientific">marine sediment metagenome</name>
    <dbReference type="NCBI Taxonomy" id="412755"/>
    <lineage>
        <taxon>unclassified sequences</taxon>
        <taxon>metagenomes</taxon>
        <taxon>ecological metagenomes</taxon>
    </lineage>
</organism>
<feature type="domain" description="EngA-type G" evidence="8">
    <location>
        <begin position="178"/>
        <end position="353"/>
    </location>
</feature>
<accession>A0A0F9QMF4</accession>
<dbReference type="EMBL" id="LAZR01001397">
    <property type="protein sequence ID" value="KKN45320.1"/>
    <property type="molecule type" value="Genomic_DNA"/>
</dbReference>
<dbReference type="GO" id="GO:0042254">
    <property type="term" value="P:ribosome biogenesis"/>
    <property type="evidence" value="ECO:0007669"/>
    <property type="project" value="UniProtKB-KW"/>
</dbReference>
<sequence length="437" mass="49862">MEKMTKVAIVGFPNVGKSTLFNRLLKEKKSLVHSMPGMTRDQVSAHCSLKRKEFVLVDTGGFFDFKEDPLSAKIKKKAREAAESSDILLFVLDGKRGLLPAEEELYFSLKKLNKPIFVVVNKIDSSSEEVKLGDYYRLGEREVFAISAEHKRNLKHLESSLMAALPAFVPDKEETKALKIAIVGRINVGKSSIVNRLCGEERLIVSEIPGTTRDSIDILILRNKKAFCLVDTAGIRKLSRTRDKREKASIIKAKKDIIRADVICLIMDAQEFPTRQDSAIAHLSHGSGKPLLIAMNKWDLIQKNTNTSKDFKQDVYDKLDFVNYAPLLFISALSGQRVIKILDIAEQVYANGYKRIETSRLNNFLSWVSKNHPPLSKNKRRMKIKYMTQKESLPPTFFLFTHSRVPLAPAYERFFIRLLREKFDFWGTPIRLLVRKS</sequence>
<dbReference type="InterPro" id="IPR016484">
    <property type="entry name" value="GTPase_Der"/>
</dbReference>
<evidence type="ECO:0000256" key="6">
    <source>
        <dbReference type="ARBA" id="ARBA00023134"/>
    </source>
</evidence>
<dbReference type="AlphaFoldDB" id="A0A0F9QMF4"/>
<dbReference type="HAMAP" id="MF_00195">
    <property type="entry name" value="GTPase_Der"/>
    <property type="match status" value="1"/>
</dbReference>
<dbReference type="GO" id="GO:0005525">
    <property type="term" value="F:GTP binding"/>
    <property type="evidence" value="ECO:0007669"/>
    <property type="project" value="UniProtKB-KW"/>
</dbReference>
<dbReference type="SUPFAM" id="SSF52540">
    <property type="entry name" value="P-loop containing nucleoside triphosphate hydrolases"/>
    <property type="match status" value="2"/>
</dbReference>
<dbReference type="PIRSF" id="PIRSF006485">
    <property type="entry name" value="GTP-binding_EngA"/>
    <property type="match status" value="1"/>
</dbReference>
<dbReference type="CDD" id="cd01894">
    <property type="entry name" value="EngA1"/>
    <property type="match status" value="1"/>
</dbReference>
<evidence type="ECO:0000313" key="9">
    <source>
        <dbReference type="EMBL" id="KKN45320.1"/>
    </source>
</evidence>
<reference evidence="9" key="1">
    <citation type="journal article" date="2015" name="Nature">
        <title>Complex archaea that bridge the gap between prokaryotes and eukaryotes.</title>
        <authorList>
            <person name="Spang A."/>
            <person name="Saw J.H."/>
            <person name="Jorgensen S.L."/>
            <person name="Zaremba-Niedzwiedzka K."/>
            <person name="Martijn J."/>
            <person name="Lind A.E."/>
            <person name="van Eijk R."/>
            <person name="Schleper C."/>
            <person name="Guy L."/>
            <person name="Ettema T.J."/>
        </authorList>
    </citation>
    <scope>NUCLEOTIDE SEQUENCE</scope>
</reference>
<dbReference type="PROSITE" id="PS51712">
    <property type="entry name" value="G_ENGA"/>
    <property type="match status" value="1"/>
</dbReference>
<dbReference type="NCBIfam" id="TIGR03594">
    <property type="entry name" value="GTPase_EngA"/>
    <property type="match status" value="1"/>
</dbReference>
<dbReference type="InterPro" id="IPR006073">
    <property type="entry name" value="GTP-bd"/>
</dbReference>
<evidence type="ECO:0000256" key="3">
    <source>
        <dbReference type="ARBA" id="ARBA00022517"/>
    </source>
</evidence>
<keyword evidence="5" id="KW-0547">Nucleotide-binding</keyword>
<protein>
    <recommendedName>
        <fullName evidence="2">GTPase Der</fullName>
    </recommendedName>
    <alternativeName>
        <fullName evidence="7">GTP-binding protein EngA</fullName>
    </alternativeName>
</protein>
<dbReference type="InterPro" id="IPR027417">
    <property type="entry name" value="P-loop_NTPase"/>
</dbReference>
<dbReference type="CDD" id="cd01895">
    <property type="entry name" value="EngA2"/>
    <property type="match status" value="1"/>
</dbReference>
<dbReference type="Pfam" id="PF14714">
    <property type="entry name" value="KH_dom-like"/>
    <property type="match status" value="1"/>
</dbReference>
<dbReference type="PRINTS" id="PR00326">
    <property type="entry name" value="GTP1OBG"/>
</dbReference>
<dbReference type="NCBIfam" id="TIGR00231">
    <property type="entry name" value="small_GTP"/>
    <property type="match status" value="2"/>
</dbReference>
<comment type="similarity">
    <text evidence="1">Belongs to the TRAFAC class TrmE-Era-EngA-EngB-Septin-like GTPase superfamily. EngA (Der) GTPase family.</text>
</comment>
<keyword evidence="6" id="KW-0342">GTP-binding</keyword>
<dbReference type="Pfam" id="PF01926">
    <property type="entry name" value="MMR_HSR1"/>
    <property type="match status" value="2"/>
</dbReference>
<dbReference type="InterPro" id="IPR031166">
    <property type="entry name" value="G_ENGA"/>
</dbReference>